<protein>
    <recommendedName>
        <fullName evidence="2">site-specific DNA-methyltransferase (adenine-specific)</fullName>
        <ecNumber evidence="2">2.1.1.72</ecNumber>
    </recommendedName>
</protein>
<comment type="similarity">
    <text evidence="1">Belongs to the N(4)/N(6)-methyltransferase family.</text>
</comment>
<sequence length="531" mass="60263">MATGLEQQLWAAADILRGKMDASEYKNYLLGLVFYKYLSDSELREVYEQENGQTTDFPTRSIQYQTLMDWFEDDSEELAEIIQLQKGYFIKPSQLFYTYRQQADRYEFNLTDLQAGFNELERQGDQFKGLFADIDLNSTKLGSNAQQRNVTITEVLRALDEIDLFEHDGDVIGDAYEYLIGQFAAGAGKKAGEFYTPQAVSRIISEIAAIGQEDRAPFHIYDPTMGSGSLMLNIRRYLSNPKQVHYHGQELNTTTYNLARMNLILHGVDQDRMNLNNGDTLDADWPTEEPHQFDAVVMNPPYSAKWSAADKFLSDQRFERFGKLAPKSKADFAFLLHGFYHLKDSGTMGIVLPHGVLFRGAAEGTIRQALLEMGAIDAVIGLPANIFYGTSIPTTVIILKKNRSSRDVLFIDASQDFDKQKTQNVLSPKHIQKIVSAYKERTDTEKYSHVASYDEIKENDFNLNIPRYVDTFEDEAPVDLVKVSDEISKIDQELSEKQSDLLAMMNELAVNEESQLIIESTKRILAGGDHE</sequence>
<dbReference type="Pfam" id="PF02384">
    <property type="entry name" value="N6_Mtase"/>
    <property type="match status" value="1"/>
</dbReference>
<dbReference type="GO" id="GO:0008170">
    <property type="term" value="F:N-methyltransferase activity"/>
    <property type="evidence" value="ECO:0007669"/>
    <property type="project" value="InterPro"/>
</dbReference>
<dbReference type="EMBL" id="DQ489736">
    <property type="protein sequence ID" value="ACA82733.1"/>
    <property type="molecule type" value="Genomic_DNA"/>
</dbReference>
<comment type="catalytic activity">
    <reaction evidence="7">
        <text>a 2'-deoxyadenosine in DNA + S-adenosyl-L-methionine = an N(6)-methyl-2'-deoxyadenosine in DNA + S-adenosyl-L-homocysteine + H(+)</text>
        <dbReference type="Rhea" id="RHEA:15197"/>
        <dbReference type="Rhea" id="RHEA-COMP:12418"/>
        <dbReference type="Rhea" id="RHEA-COMP:12419"/>
        <dbReference type="ChEBI" id="CHEBI:15378"/>
        <dbReference type="ChEBI" id="CHEBI:57856"/>
        <dbReference type="ChEBI" id="CHEBI:59789"/>
        <dbReference type="ChEBI" id="CHEBI:90615"/>
        <dbReference type="ChEBI" id="CHEBI:90616"/>
        <dbReference type="EC" id="2.1.1.72"/>
    </reaction>
</comment>
<dbReference type="PANTHER" id="PTHR42933:SF1">
    <property type="entry name" value="SITE-SPECIFIC DNA-METHYLTRANSFERASE (ADENINE-SPECIFIC)"/>
    <property type="match status" value="1"/>
</dbReference>
<evidence type="ECO:0000256" key="7">
    <source>
        <dbReference type="ARBA" id="ARBA00047942"/>
    </source>
</evidence>
<keyword evidence="4 10" id="KW-0808">Transferase</keyword>
<evidence type="ECO:0000259" key="9">
    <source>
        <dbReference type="Pfam" id="PF12161"/>
    </source>
</evidence>
<dbReference type="EC" id="2.1.1.72" evidence="2"/>
<evidence type="ECO:0000256" key="6">
    <source>
        <dbReference type="ARBA" id="ARBA00022747"/>
    </source>
</evidence>
<dbReference type="GO" id="GO:0003677">
    <property type="term" value="F:DNA binding"/>
    <property type="evidence" value="ECO:0007669"/>
    <property type="project" value="InterPro"/>
</dbReference>
<dbReference type="GO" id="GO:0009007">
    <property type="term" value="F:site-specific DNA-methyltransferase (adenine-specific) activity"/>
    <property type="evidence" value="ECO:0007669"/>
    <property type="project" value="UniProtKB-EC"/>
</dbReference>
<dbReference type="REBASE" id="17325">
    <property type="entry name" value="M.LciKMORF905P"/>
</dbReference>
<dbReference type="InterPro" id="IPR004546">
    <property type="entry name" value="Restrct_endonuc_T1M"/>
</dbReference>
<dbReference type="Pfam" id="PF12161">
    <property type="entry name" value="HsdM_N"/>
    <property type="match status" value="1"/>
</dbReference>
<feature type="domain" description="N6 adenine-specific DNA methyltransferase N-terminal" evidence="9">
    <location>
        <begin position="5"/>
        <end position="158"/>
    </location>
</feature>
<proteinExistence type="inferred from homology"/>
<dbReference type="GO" id="GO:0009307">
    <property type="term" value="P:DNA restriction-modification system"/>
    <property type="evidence" value="ECO:0007669"/>
    <property type="project" value="UniProtKB-KW"/>
</dbReference>
<dbReference type="PRINTS" id="PR00507">
    <property type="entry name" value="N12N6MTFRASE"/>
</dbReference>
<dbReference type="eggNOG" id="COG0286">
    <property type="taxonomic scope" value="Bacteria"/>
</dbReference>
<dbReference type="InterPro" id="IPR029063">
    <property type="entry name" value="SAM-dependent_MTases_sf"/>
</dbReference>
<dbReference type="STRING" id="349519.LCK_00905"/>
<dbReference type="InterPro" id="IPR051537">
    <property type="entry name" value="DNA_Adenine_Mtase"/>
</dbReference>
<evidence type="ECO:0000313" key="11">
    <source>
        <dbReference type="Proteomes" id="UP000002166"/>
    </source>
</evidence>
<evidence type="ECO:0000256" key="4">
    <source>
        <dbReference type="ARBA" id="ARBA00022679"/>
    </source>
</evidence>
<dbReference type="Gene3D" id="1.20.1260.30">
    <property type="match status" value="1"/>
</dbReference>
<dbReference type="InterPro" id="IPR003356">
    <property type="entry name" value="DNA_methylase_A-5"/>
</dbReference>
<dbReference type="PROSITE" id="PS00092">
    <property type="entry name" value="N6_MTASE"/>
    <property type="match status" value="1"/>
</dbReference>
<dbReference type="HOGENOM" id="CLU_013049_0_2_9"/>
<keyword evidence="11" id="KW-1185">Reference proteome</keyword>
<name>B1MYY1_LEUCK</name>
<keyword evidence="3 10" id="KW-0489">Methyltransferase</keyword>
<dbReference type="InterPro" id="IPR002052">
    <property type="entry name" value="DNA_methylase_N6_adenine_CS"/>
</dbReference>
<dbReference type="InterPro" id="IPR022749">
    <property type="entry name" value="D12N6_MeTrfase_N"/>
</dbReference>
<dbReference type="GO" id="GO:0032259">
    <property type="term" value="P:methylation"/>
    <property type="evidence" value="ECO:0007669"/>
    <property type="project" value="UniProtKB-KW"/>
</dbReference>
<organism evidence="10 11">
    <name type="scientific">Leuconostoc citreum (strain KM20)</name>
    <dbReference type="NCBI Taxonomy" id="349519"/>
    <lineage>
        <taxon>Bacteria</taxon>
        <taxon>Bacillati</taxon>
        <taxon>Bacillota</taxon>
        <taxon>Bacilli</taxon>
        <taxon>Lactobacillales</taxon>
        <taxon>Lactobacillaceae</taxon>
        <taxon>Leuconostoc</taxon>
    </lineage>
</organism>
<dbReference type="RefSeq" id="WP_012305225.1">
    <property type="nucleotide sequence ID" value="NC_010471.1"/>
</dbReference>
<dbReference type="AlphaFoldDB" id="B1MYY1"/>
<evidence type="ECO:0000256" key="5">
    <source>
        <dbReference type="ARBA" id="ARBA00022691"/>
    </source>
</evidence>
<feature type="domain" description="DNA methylase adenine-specific" evidence="8">
    <location>
        <begin position="168"/>
        <end position="474"/>
    </location>
</feature>
<keyword evidence="5" id="KW-0949">S-adenosyl-L-methionine</keyword>
<dbReference type="SUPFAM" id="SSF53335">
    <property type="entry name" value="S-adenosyl-L-methionine-dependent methyltransferases"/>
    <property type="match status" value="1"/>
</dbReference>
<evidence type="ECO:0000313" key="10">
    <source>
        <dbReference type="EMBL" id="ACA82733.1"/>
    </source>
</evidence>
<evidence type="ECO:0000256" key="1">
    <source>
        <dbReference type="ARBA" id="ARBA00006594"/>
    </source>
</evidence>
<accession>B1MYY1</accession>
<dbReference type="KEGG" id="lci:LCK_00905"/>
<evidence type="ECO:0000256" key="3">
    <source>
        <dbReference type="ARBA" id="ARBA00022603"/>
    </source>
</evidence>
<dbReference type="OrthoDB" id="9814572at2"/>
<reference evidence="10 11" key="1">
    <citation type="journal article" date="2008" name="J. Bacteriol.">
        <title>Complete genome sequence of Leuconostoc citreum KM20.</title>
        <authorList>
            <person name="Kim J.F."/>
            <person name="Jeong H."/>
            <person name="Lee J.-S."/>
            <person name="Choi S.-H."/>
            <person name="Ha M."/>
            <person name="Hur C.-G."/>
            <person name="Kim J.-S."/>
            <person name="Lee S."/>
            <person name="Park H.-S."/>
            <person name="Park Y.-H."/>
            <person name="Oh T.K."/>
        </authorList>
    </citation>
    <scope>NUCLEOTIDE SEQUENCE [LARGE SCALE GENOMIC DNA]</scope>
    <source>
        <strain evidence="10 11">KM20</strain>
    </source>
</reference>
<dbReference type="PANTHER" id="PTHR42933">
    <property type="entry name" value="SLR6095 PROTEIN"/>
    <property type="match status" value="1"/>
</dbReference>
<dbReference type="Proteomes" id="UP000002166">
    <property type="component" value="Chromosome"/>
</dbReference>
<evidence type="ECO:0000259" key="8">
    <source>
        <dbReference type="Pfam" id="PF02384"/>
    </source>
</evidence>
<keyword evidence="6" id="KW-0680">Restriction system</keyword>
<dbReference type="NCBIfam" id="TIGR00497">
    <property type="entry name" value="hsdM"/>
    <property type="match status" value="1"/>
</dbReference>
<evidence type="ECO:0000256" key="2">
    <source>
        <dbReference type="ARBA" id="ARBA00011900"/>
    </source>
</evidence>
<gene>
    <name evidence="10" type="primary">hsdM</name>
    <name evidence="10" type="ordered locus">LCK_00905</name>
</gene>
<dbReference type="Gene3D" id="3.40.50.150">
    <property type="entry name" value="Vaccinia Virus protein VP39"/>
    <property type="match status" value="1"/>
</dbReference>
<dbReference type="InterPro" id="IPR038333">
    <property type="entry name" value="T1MK-like_N_sf"/>
</dbReference>